<evidence type="ECO:0000313" key="2">
    <source>
        <dbReference type="EMBL" id="SDD35983.1"/>
    </source>
</evidence>
<accession>A0A1G6U3V2</accession>
<protein>
    <submittedName>
        <fullName evidence="2">Uncharacterized protein</fullName>
    </submittedName>
</protein>
<reference evidence="2 3" key="1">
    <citation type="submission" date="2016-10" db="EMBL/GenBank/DDBJ databases">
        <authorList>
            <person name="de Groot N.N."/>
        </authorList>
    </citation>
    <scope>NUCLEOTIDE SEQUENCE [LARGE SCALE GENOMIC DNA]</scope>
    <source>
        <strain evidence="2 3">R5</strain>
    </source>
</reference>
<proteinExistence type="predicted"/>
<dbReference type="Proteomes" id="UP000199245">
    <property type="component" value="Unassembled WGS sequence"/>
</dbReference>
<dbReference type="EMBL" id="FMZW01000010">
    <property type="protein sequence ID" value="SDD35983.1"/>
    <property type="molecule type" value="Genomic_DNA"/>
</dbReference>
<name>A0A1G6U3V2_9BRAD</name>
<evidence type="ECO:0000313" key="3">
    <source>
        <dbReference type="Proteomes" id="UP000199245"/>
    </source>
</evidence>
<feature type="region of interest" description="Disordered" evidence="1">
    <location>
        <begin position="1"/>
        <end position="32"/>
    </location>
</feature>
<evidence type="ECO:0000256" key="1">
    <source>
        <dbReference type="SAM" id="MobiDB-lite"/>
    </source>
</evidence>
<feature type="compositionally biased region" description="Basic and acidic residues" evidence="1">
    <location>
        <begin position="7"/>
        <end position="24"/>
    </location>
</feature>
<gene>
    <name evidence="2" type="ORF">SAMN05216337_1010112</name>
</gene>
<sequence>MSALAPEADHAEIDPGRLSNDKTSLKKRAHGA</sequence>
<dbReference type="AlphaFoldDB" id="A0A1G6U3V2"/>
<organism evidence="2 3">
    <name type="scientific">Bradyrhizobium brasilense</name>
    <dbReference type="NCBI Taxonomy" id="1419277"/>
    <lineage>
        <taxon>Bacteria</taxon>
        <taxon>Pseudomonadati</taxon>
        <taxon>Pseudomonadota</taxon>
        <taxon>Alphaproteobacteria</taxon>
        <taxon>Hyphomicrobiales</taxon>
        <taxon>Nitrobacteraceae</taxon>
        <taxon>Bradyrhizobium</taxon>
    </lineage>
</organism>